<evidence type="ECO:0000256" key="7">
    <source>
        <dbReference type="ARBA" id="ARBA00023136"/>
    </source>
</evidence>
<feature type="non-terminal residue" evidence="13">
    <location>
        <position position="483"/>
    </location>
</feature>
<dbReference type="GO" id="GO:1905897">
    <property type="term" value="P:regulation of response to endoplasmic reticulum stress"/>
    <property type="evidence" value="ECO:0007669"/>
    <property type="project" value="TreeGrafter"/>
</dbReference>
<dbReference type="AlphaFoldDB" id="A0A7R9MG70"/>
<feature type="region of interest" description="Disordered" evidence="10">
    <location>
        <begin position="243"/>
        <end position="270"/>
    </location>
</feature>
<dbReference type="CDD" id="cd22249">
    <property type="entry name" value="UDM1_RNF168_RNF169-like"/>
    <property type="match status" value="1"/>
</dbReference>
<protein>
    <recommendedName>
        <fullName evidence="4">Membrane-bound transcription factor site-2 protease</fullName>
        <ecNumber evidence="3">3.4.24.85</ecNumber>
    </recommendedName>
    <alternativeName>
        <fullName evidence="8">Endopeptidase S2P</fullName>
    </alternativeName>
</protein>
<feature type="compositionally biased region" description="Basic and acidic residues" evidence="10">
    <location>
        <begin position="285"/>
        <end position="298"/>
    </location>
</feature>
<proteinExistence type="predicted"/>
<comment type="function">
    <text evidence="9">Zinc metalloprotease that mediates intramembrane proteolysis of proteins such as ATF6, ATF6B, SREBF1/SREBP1 and SREBF2/SREBP2. Catalyzes the second step in the proteolytic activation of the sterol regulatory element-binding proteins (SREBPs) SREBF1/SREBP1 and SREBF2/SREBP2: cleaves SREBPs within the first transmembrane segment, thereby releasing the N-terminal segment with a portion of the transmembrane segment attached. Mature N-terminal SREBP fragments shuttle to the nucleus and activate gene transcription. Also mediates the second step in the proteolytic activation of the cyclic AMP-dependent transcription factor ATF-6 (ATF6 and ATF6B). Involved in intramembrane proteolysis during bone formation. In astrocytes and osteoblasts, upon DNA damage and ER stress, mediates the second step of the regulated intramembrane proteolytic activation of the transcription factor CREB3L1, leading to the inhibition of cell-cycle progression.</text>
</comment>
<evidence type="ECO:0000256" key="9">
    <source>
        <dbReference type="ARBA" id="ARBA00045828"/>
    </source>
</evidence>
<dbReference type="GO" id="GO:0004222">
    <property type="term" value="F:metalloendopeptidase activity"/>
    <property type="evidence" value="ECO:0007669"/>
    <property type="project" value="InterPro"/>
</dbReference>
<reference evidence="13" key="1">
    <citation type="submission" date="2020-11" db="EMBL/GenBank/DDBJ databases">
        <authorList>
            <person name="Tran Van P."/>
        </authorList>
    </citation>
    <scope>NUCLEOTIDE SEQUENCE</scope>
</reference>
<feature type="region of interest" description="Disordered" evidence="10">
    <location>
        <begin position="344"/>
        <end position="363"/>
    </location>
</feature>
<accession>A0A7R9MG70</accession>
<dbReference type="InterPro" id="IPR008915">
    <property type="entry name" value="Peptidase_M50"/>
</dbReference>
<evidence type="ECO:0000259" key="12">
    <source>
        <dbReference type="Pfam" id="PF02163"/>
    </source>
</evidence>
<dbReference type="EMBL" id="OC929789">
    <property type="protein sequence ID" value="CAD7658432.1"/>
    <property type="molecule type" value="Genomic_DNA"/>
</dbReference>
<evidence type="ECO:0000256" key="8">
    <source>
        <dbReference type="ARBA" id="ARBA00032658"/>
    </source>
</evidence>
<keyword evidence="7 11" id="KW-0472">Membrane</keyword>
<feature type="transmembrane region" description="Helical" evidence="11">
    <location>
        <begin position="160"/>
        <end position="179"/>
    </location>
</feature>
<name>A0A7R9MG70_9ACAR</name>
<evidence type="ECO:0000256" key="5">
    <source>
        <dbReference type="ARBA" id="ARBA00022692"/>
    </source>
</evidence>
<evidence type="ECO:0000256" key="2">
    <source>
        <dbReference type="ARBA" id="ARBA00004127"/>
    </source>
</evidence>
<feature type="domain" description="Peptidase M50" evidence="12">
    <location>
        <begin position="134"/>
        <end position="341"/>
    </location>
</feature>
<dbReference type="GO" id="GO:0012505">
    <property type="term" value="C:endomembrane system"/>
    <property type="evidence" value="ECO:0007669"/>
    <property type="project" value="UniProtKB-SubCell"/>
</dbReference>
<evidence type="ECO:0000256" key="3">
    <source>
        <dbReference type="ARBA" id="ARBA00012347"/>
    </source>
</evidence>
<evidence type="ECO:0000313" key="13">
    <source>
        <dbReference type="EMBL" id="CAD7658432.1"/>
    </source>
</evidence>
<dbReference type="GO" id="GO:0031293">
    <property type="term" value="P:membrane protein intracellular domain proteolysis"/>
    <property type="evidence" value="ECO:0007669"/>
    <property type="project" value="TreeGrafter"/>
</dbReference>
<evidence type="ECO:0000256" key="10">
    <source>
        <dbReference type="SAM" id="MobiDB-lite"/>
    </source>
</evidence>
<dbReference type="GO" id="GO:0005737">
    <property type="term" value="C:cytoplasm"/>
    <property type="evidence" value="ECO:0007669"/>
    <property type="project" value="TreeGrafter"/>
</dbReference>
<evidence type="ECO:0000256" key="11">
    <source>
        <dbReference type="SAM" id="Phobius"/>
    </source>
</evidence>
<comment type="catalytic activity">
    <reaction evidence="1">
        <text>Cleaves several transcription factors that are type-2 transmembrane proteins within membrane-spanning domains. Known substrates include sterol regulatory element-binding protein (SREBP) -1, SREBP-2 and forms of the transcriptional activator ATF6. SREBP-2 is cleaved at the site 477-DRSRILL-|-CVLTFLCLSFNPLTSLLQWGGA-505. The residues Asn-Pro, 11 residues distal to the site of cleavage in the membrane-spanning domain, are important for cleavage by S2P endopeptidase. Replacement of either of these residues does not prevent cleavage, but there is no cleavage if both of these residues are replaced.</text>
        <dbReference type="EC" id="3.4.24.85"/>
    </reaction>
</comment>
<feature type="compositionally biased region" description="Polar residues" evidence="10">
    <location>
        <begin position="351"/>
        <end position="363"/>
    </location>
</feature>
<feature type="transmembrane region" description="Helical" evidence="11">
    <location>
        <begin position="199"/>
        <end position="220"/>
    </location>
</feature>
<dbReference type="Pfam" id="PF02163">
    <property type="entry name" value="Peptidase_M50"/>
    <property type="match status" value="1"/>
</dbReference>
<dbReference type="GO" id="GO:0016020">
    <property type="term" value="C:membrane"/>
    <property type="evidence" value="ECO:0007669"/>
    <property type="project" value="InterPro"/>
</dbReference>
<comment type="subcellular location">
    <subcellularLocation>
        <location evidence="2">Endomembrane system</location>
        <topology evidence="2">Multi-pass membrane protein</topology>
    </subcellularLocation>
</comment>
<dbReference type="OrthoDB" id="69989at2759"/>
<dbReference type="Proteomes" id="UP000728032">
    <property type="component" value="Unassembled WGS sequence"/>
</dbReference>
<keyword evidence="14" id="KW-1185">Reference proteome</keyword>
<feature type="transmembrane region" description="Helical" evidence="11">
    <location>
        <begin position="6"/>
        <end position="23"/>
    </location>
</feature>
<evidence type="ECO:0000313" key="14">
    <source>
        <dbReference type="Proteomes" id="UP000728032"/>
    </source>
</evidence>
<keyword evidence="6 11" id="KW-1133">Transmembrane helix</keyword>
<feature type="region of interest" description="Disordered" evidence="10">
    <location>
        <begin position="285"/>
        <end position="307"/>
    </location>
</feature>
<evidence type="ECO:0000256" key="6">
    <source>
        <dbReference type="ARBA" id="ARBA00022989"/>
    </source>
</evidence>
<dbReference type="PRINTS" id="PR01000">
    <property type="entry name" value="SREBPS2PTASE"/>
</dbReference>
<evidence type="ECO:0000256" key="1">
    <source>
        <dbReference type="ARBA" id="ARBA00001350"/>
    </source>
</evidence>
<feature type="transmembrane region" description="Helical" evidence="11">
    <location>
        <begin position="131"/>
        <end position="148"/>
    </location>
</feature>
<gene>
    <name evidence="13" type="ORF">ONB1V03_LOCUS15053</name>
</gene>
<organism evidence="13">
    <name type="scientific">Oppiella nova</name>
    <dbReference type="NCBI Taxonomy" id="334625"/>
    <lineage>
        <taxon>Eukaryota</taxon>
        <taxon>Metazoa</taxon>
        <taxon>Ecdysozoa</taxon>
        <taxon>Arthropoda</taxon>
        <taxon>Chelicerata</taxon>
        <taxon>Arachnida</taxon>
        <taxon>Acari</taxon>
        <taxon>Acariformes</taxon>
        <taxon>Sarcoptiformes</taxon>
        <taxon>Oribatida</taxon>
        <taxon>Brachypylina</taxon>
        <taxon>Oppioidea</taxon>
        <taxon>Oppiidae</taxon>
        <taxon>Oppiella</taxon>
    </lineage>
</organism>
<keyword evidence="5 11" id="KW-0812">Transmembrane</keyword>
<dbReference type="EMBL" id="CAJPVJ010014964">
    <property type="protein sequence ID" value="CAG2175618.1"/>
    <property type="molecule type" value="Genomic_DNA"/>
</dbReference>
<dbReference type="PANTHER" id="PTHR13325:SF3">
    <property type="entry name" value="MEMBRANE-BOUND TRANSCRIPTION FACTOR SITE-2 PROTEASE"/>
    <property type="match status" value="1"/>
</dbReference>
<feature type="transmembrane region" description="Helical" evidence="11">
    <location>
        <begin position="72"/>
        <end position="92"/>
    </location>
</feature>
<evidence type="ECO:0000256" key="4">
    <source>
        <dbReference type="ARBA" id="ARBA00014400"/>
    </source>
</evidence>
<dbReference type="PANTHER" id="PTHR13325">
    <property type="entry name" value="PROTEASE M50 MEMBRANE-BOUND TRANSCRIPTION FACTOR SITE 2 PROTEASE"/>
    <property type="match status" value="1"/>
</dbReference>
<dbReference type="InterPro" id="IPR001193">
    <property type="entry name" value="MBTPS2"/>
</dbReference>
<sequence>MDYNLIVIIAVVWLIINVMNVVLKTWFSYEFAQTLQTLGLTIRPLQIQMCTQSLNRVFYLLSTCRPKLLDKWFTVGTVVTLAAIIPSVYILLQTLYQLLVANYLIGGNRALASGQALYPVIPGINLPMSDFVYYFITLAISSIYHESGHALAGLREGVRLHSFGVFLFIIIPGAFVNLSTEQVLNLNVWNQLKIFTAGVWHNISLALFAIVLLLINPFVLSPLYSQPPGVVVAHIEPLREATKRRDTNGLKEQQKREEREHKREGEHRELLKRIQEERELEAKELEAKERQREREMRAARNRRHNRSLRQKAMANAYIKKCEPTATVTTATSASNLQNVLINESTTHKPDPNSTYTKSAANETLSIDREIASDDDTDGESQPHKHTSEWVMNRAFIGQVDHRIVNPIDMKEVLHHKSNTFKTSMTTSTDIRTVGLSPSPGPPTQIMNGAINANTPNLVKPRIINGRTGAHHRHHHHNLPAYRM</sequence>
<dbReference type="EC" id="3.4.24.85" evidence="3"/>